<dbReference type="AlphaFoldDB" id="A0A2G3PTS0"/>
<evidence type="ECO:0000313" key="2">
    <source>
        <dbReference type="Proteomes" id="UP000225108"/>
    </source>
</evidence>
<dbReference type="InterPro" id="IPR005651">
    <property type="entry name" value="Trm112-like"/>
</dbReference>
<dbReference type="Gene3D" id="2.20.25.10">
    <property type="match status" value="1"/>
</dbReference>
<dbReference type="SUPFAM" id="SSF158997">
    <property type="entry name" value="Trm112p-like"/>
    <property type="match status" value="1"/>
</dbReference>
<proteinExistence type="predicted"/>
<dbReference type="Proteomes" id="UP000225108">
    <property type="component" value="Unassembled WGS sequence"/>
</dbReference>
<comment type="caution">
    <text evidence="1">The sequence shown here is derived from an EMBL/GenBank/DDBJ whole genome shotgun (WGS) entry which is preliminary data.</text>
</comment>
<dbReference type="EMBL" id="PEBD01000002">
    <property type="protein sequence ID" value="PHV69140.1"/>
    <property type="molecule type" value="Genomic_DNA"/>
</dbReference>
<name>A0A2G3PTS0_WILMA</name>
<dbReference type="Pfam" id="PF03966">
    <property type="entry name" value="Trm112p"/>
    <property type="match status" value="1"/>
</dbReference>
<reference evidence="1 2" key="1">
    <citation type="submission" date="2017-10" db="EMBL/GenBank/DDBJ databases">
        <title>The draft genome sequence of Williamsia sp. BULT 1.1 isolated from the semi-arid grassland soils from South Africa.</title>
        <authorList>
            <person name="Kabwe M.H."/>
            <person name="Govender N."/>
            <person name="Mutseka Lunga P."/>
            <person name="Vikram S."/>
            <person name="Makhalanyane T.P."/>
        </authorList>
    </citation>
    <scope>NUCLEOTIDE SEQUENCE [LARGE SCALE GENOMIC DNA]</scope>
    <source>
        <strain evidence="1 2">BULT 1.1</strain>
    </source>
</reference>
<sequence length="79" mass="8668">MSHEAGLNPLLLTLLACPQDHGPLLVIGDELMYNPRLRRAYRIDDGIPALLIDDARDVGDEEHEQLLQRATATTGPPPS</sequence>
<protein>
    <submittedName>
        <fullName evidence="1">Protein YcaR in KDO2-Lipid A biosynthesis cluster</fullName>
    </submittedName>
</protein>
<dbReference type="RefSeq" id="WP_099380999.1">
    <property type="nucleotide sequence ID" value="NZ_PEBD01000002.1"/>
</dbReference>
<accession>A0A2G3PTS0</accession>
<organism evidence="1 2">
    <name type="scientific">Williamsia marianensis</name>
    <dbReference type="NCBI Taxonomy" id="85044"/>
    <lineage>
        <taxon>Bacteria</taxon>
        <taxon>Bacillati</taxon>
        <taxon>Actinomycetota</taxon>
        <taxon>Actinomycetes</taxon>
        <taxon>Mycobacteriales</taxon>
        <taxon>Nocardiaceae</taxon>
        <taxon>Williamsia</taxon>
    </lineage>
</organism>
<gene>
    <name evidence="1" type="ORF">CSW57_00555</name>
</gene>
<evidence type="ECO:0000313" key="1">
    <source>
        <dbReference type="EMBL" id="PHV69140.1"/>
    </source>
</evidence>